<organism evidence="1 2">
    <name type="scientific">Rhizobium gallicum</name>
    <dbReference type="NCBI Taxonomy" id="56730"/>
    <lineage>
        <taxon>Bacteria</taxon>
        <taxon>Pseudomonadati</taxon>
        <taxon>Pseudomonadota</taxon>
        <taxon>Alphaproteobacteria</taxon>
        <taxon>Hyphomicrobiales</taxon>
        <taxon>Rhizobiaceae</taxon>
        <taxon>Rhizobium/Agrobacterium group</taxon>
        <taxon>Rhizobium</taxon>
    </lineage>
</organism>
<gene>
    <name evidence="1" type="ORF">IE4872_CH02743</name>
</gene>
<protein>
    <submittedName>
        <fullName evidence="1">Uncharacterized protein</fullName>
    </submittedName>
</protein>
<dbReference type="STRING" id="56730.IE4872_CH02743"/>
<evidence type="ECO:0000313" key="1">
    <source>
        <dbReference type="EMBL" id="APO68348.1"/>
    </source>
</evidence>
<reference evidence="1 2" key="1">
    <citation type="submission" date="2016-09" db="EMBL/GenBank/DDBJ databases">
        <title>The complete genome sequences of Rhizobium gallicum, symbiovars gallicum and phaseoli, symbionts associated to common bean (Phaseolus vulgaris).</title>
        <authorList>
            <person name="Bustos P."/>
            <person name="Santamaria R.I."/>
            <person name="Perez-Carrascal O.M."/>
            <person name="Juarez S."/>
            <person name="Lozano L."/>
            <person name="Martinez-Flores I."/>
            <person name="Martinez-Romero E."/>
            <person name="Cevallos M."/>
            <person name="Romero D."/>
            <person name="Davila G."/>
            <person name="Gonzalez V."/>
        </authorList>
    </citation>
    <scope>NUCLEOTIDE SEQUENCE [LARGE SCALE GENOMIC DNA]</scope>
    <source>
        <strain evidence="1 2">IE4872</strain>
    </source>
</reference>
<proteinExistence type="predicted"/>
<evidence type="ECO:0000313" key="2">
    <source>
        <dbReference type="Proteomes" id="UP000184749"/>
    </source>
</evidence>
<dbReference type="EMBL" id="CP017101">
    <property type="protein sequence ID" value="APO68348.1"/>
    <property type="molecule type" value="Genomic_DNA"/>
</dbReference>
<dbReference type="AlphaFoldDB" id="A0A1L5NKD9"/>
<dbReference type="Proteomes" id="UP000184749">
    <property type="component" value="Chromosome"/>
</dbReference>
<accession>A0A1L5NKD9</accession>
<name>A0A1L5NKD9_9HYPH</name>
<sequence>MTRHAFQGNSLGFEDMYVVKTCAVFGQRIINAREAGKPGISPNVSGTPISKAACPSLRPSFLASGVPE</sequence>